<dbReference type="InterPro" id="IPR020084">
    <property type="entry name" value="NUDIX_hydrolase_CS"/>
</dbReference>
<feature type="domain" description="Nudix hydrolase" evidence="5">
    <location>
        <begin position="7"/>
        <end position="140"/>
    </location>
</feature>
<evidence type="ECO:0000256" key="4">
    <source>
        <dbReference type="RuleBase" id="RU003476"/>
    </source>
</evidence>
<dbReference type="GO" id="GO:0016787">
    <property type="term" value="F:hydrolase activity"/>
    <property type="evidence" value="ECO:0007669"/>
    <property type="project" value="UniProtKB-KW"/>
</dbReference>
<proteinExistence type="inferred from homology"/>
<protein>
    <recommendedName>
        <fullName evidence="5">Nudix hydrolase domain-containing protein</fullName>
    </recommendedName>
</protein>
<dbReference type="EMBL" id="BSRX01000087">
    <property type="protein sequence ID" value="GLW59502.1"/>
    <property type="molecule type" value="Genomic_DNA"/>
</dbReference>
<dbReference type="RefSeq" id="WP_051778686.1">
    <property type="nucleotide sequence ID" value="NZ_BSRX01000087.1"/>
</dbReference>
<keyword evidence="3 4" id="KW-0378">Hydrolase</keyword>
<evidence type="ECO:0000256" key="1">
    <source>
        <dbReference type="ARBA" id="ARBA00001946"/>
    </source>
</evidence>
<dbReference type="PANTHER" id="PTHR43046">
    <property type="entry name" value="GDP-MANNOSE MANNOSYL HYDROLASE"/>
    <property type="match status" value="1"/>
</dbReference>
<dbReference type="Pfam" id="PF00293">
    <property type="entry name" value="NUDIX"/>
    <property type="match status" value="1"/>
</dbReference>
<comment type="cofactor">
    <cofactor evidence="1">
        <name>Mg(2+)</name>
        <dbReference type="ChEBI" id="CHEBI:18420"/>
    </cofactor>
</comment>
<dbReference type="PROSITE" id="PS00893">
    <property type="entry name" value="NUDIX_BOX"/>
    <property type="match status" value="1"/>
</dbReference>
<dbReference type="AlphaFoldDB" id="A0A9W6UTV5"/>
<organism evidence="6 7">
    <name type="scientific">Kitasatospora phosalacinea</name>
    <dbReference type="NCBI Taxonomy" id="2065"/>
    <lineage>
        <taxon>Bacteria</taxon>
        <taxon>Bacillati</taxon>
        <taxon>Actinomycetota</taxon>
        <taxon>Actinomycetes</taxon>
        <taxon>Kitasatosporales</taxon>
        <taxon>Streptomycetaceae</taxon>
        <taxon>Kitasatospora</taxon>
    </lineage>
</organism>
<evidence type="ECO:0000313" key="7">
    <source>
        <dbReference type="Proteomes" id="UP001165143"/>
    </source>
</evidence>
<dbReference type="Gene3D" id="3.90.79.10">
    <property type="entry name" value="Nucleoside Triphosphate Pyrophosphohydrolase"/>
    <property type="match status" value="1"/>
</dbReference>
<evidence type="ECO:0000313" key="6">
    <source>
        <dbReference type="EMBL" id="GLW59502.1"/>
    </source>
</evidence>
<evidence type="ECO:0000256" key="3">
    <source>
        <dbReference type="ARBA" id="ARBA00022801"/>
    </source>
</evidence>
<gene>
    <name evidence="6" type="ORF">Kpho01_75120</name>
</gene>
<evidence type="ECO:0000259" key="5">
    <source>
        <dbReference type="PROSITE" id="PS51462"/>
    </source>
</evidence>
<dbReference type="CDD" id="cd02883">
    <property type="entry name" value="NUDIX_Hydrolase"/>
    <property type="match status" value="1"/>
</dbReference>
<dbReference type="InterPro" id="IPR020476">
    <property type="entry name" value="Nudix_hydrolase"/>
</dbReference>
<accession>A0A9W6UTV5</accession>
<dbReference type="InterPro" id="IPR015797">
    <property type="entry name" value="NUDIX_hydrolase-like_dom_sf"/>
</dbReference>
<name>A0A9W6UTV5_9ACTN</name>
<evidence type="ECO:0000256" key="2">
    <source>
        <dbReference type="ARBA" id="ARBA00005582"/>
    </source>
</evidence>
<dbReference type="PANTHER" id="PTHR43046:SF14">
    <property type="entry name" value="MUTT_NUDIX FAMILY PROTEIN"/>
    <property type="match status" value="1"/>
</dbReference>
<dbReference type="PRINTS" id="PR00502">
    <property type="entry name" value="NUDIXFAMILY"/>
</dbReference>
<comment type="caution">
    <text evidence="6">The sequence shown here is derived from an EMBL/GenBank/DDBJ whole genome shotgun (WGS) entry which is preliminary data.</text>
</comment>
<comment type="similarity">
    <text evidence="2 4">Belongs to the Nudix hydrolase family.</text>
</comment>
<dbReference type="SUPFAM" id="SSF55811">
    <property type="entry name" value="Nudix"/>
    <property type="match status" value="1"/>
</dbReference>
<dbReference type="Proteomes" id="UP001165143">
    <property type="component" value="Unassembled WGS sequence"/>
</dbReference>
<dbReference type="InterPro" id="IPR000086">
    <property type="entry name" value="NUDIX_hydrolase_dom"/>
</dbReference>
<dbReference type="PROSITE" id="PS51462">
    <property type="entry name" value="NUDIX"/>
    <property type="match status" value="1"/>
</dbReference>
<reference evidence="6" key="1">
    <citation type="submission" date="2023-02" db="EMBL/GenBank/DDBJ databases">
        <title>Kitasatospora phosalacinea NBRC 14362.</title>
        <authorList>
            <person name="Ichikawa N."/>
            <person name="Sato H."/>
            <person name="Tonouchi N."/>
        </authorList>
    </citation>
    <scope>NUCLEOTIDE SEQUENCE</scope>
    <source>
        <strain evidence="6">NBRC 14362</strain>
    </source>
</reference>
<sequence length="168" mass="18232">MFAAGLPRHVVSATVLVTDTDGRVLMLHQARPYPGHPAWWQLPSGLADPGEAPPATARRELVEETGLQPGAVLRPLAVDYRSAVDGWPPVIDFAFAADPVPPGTPVRLSAEHDAFAWRTWEQWEPFLQPEQQAWFASLHAAHRAGRTTVLVDGRDAGVPPVPSARTEG</sequence>